<dbReference type="PANTHER" id="PTHR39441">
    <property type="entry name" value="DUF2252 DOMAIN-CONTAINING PROTEIN"/>
    <property type="match status" value="1"/>
</dbReference>
<evidence type="ECO:0000313" key="2">
    <source>
        <dbReference type="EMBL" id="CAB5020449.1"/>
    </source>
</evidence>
<sequence>MVEQLAGQEVERVPRLLPLRHSRMSVNPFTFYRGSALTMAADLGSRPNSGLQVQLCGDAHLSNFGLFAAPDRAVIFDINDFDETLPGPFEFDVARLTTSFTLAGQNNGFSSIEIENITRAAAASYRNSMAGFAQMGELDIWYTRTDSSVLQSWGRDAAGKKGAQVADRTVAKAQKRTSWSAINKMTELVDGQRRFINSPPLLVRIEVGAAVHPLLTGLLEQYRDTLIDDRRELFGRYKLVDIGHKVVGVGSVGLLAFVILLQGRDESDLLVLQVKQAVRSVLEPFTAPSEFEQQGERVVSGQRITQAASDIFLGWIRGAQGRDFYIRQLRDMKWSPDVTLLNPGTLQAYAMICGNTLARAHARSGDAVAISSYLGTSAKFDNAMLDFALAYAGQVGTDFATYTQAIASGEVTLAADEVEAATLAFTADADHGIQAIRTPAQD</sequence>
<accession>A0A6J6LMD9</accession>
<evidence type="ECO:0000313" key="1">
    <source>
        <dbReference type="EMBL" id="CAB4661919.1"/>
    </source>
</evidence>
<protein>
    <submittedName>
        <fullName evidence="1">Unannotated protein</fullName>
    </submittedName>
</protein>
<dbReference type="InterPro" id="IPR018721">
    <property type="entry name" value="DUF2252"/>
</dbReference>
<dbReference type="Pfam" id="PF10009">
    <property type="entry name" value="DUF2252"/>
    <property type="match status" value="1"/>
</dbReference>
<organism evidence="1">
    <name type="scientific">freshwater metagenome</name>
    <dbReference type="NCBI Taxonomy" id="449393"/>
    <lineage>
        <taxon>unclassified sequences</taxon>
        <taxon>metagenomes</taxon>
        <taxon>ecological metagenomes</taxon>
    </lineage>
</organism>
<proteinExistence type="predicted"/>
<dbReference type="AlphaFoldDB" id="A0A6J6LMD9"/>
<reference evidence="1" key="1">
    <citation type="submission" date="2020-05" db="EMBL/GenBank/DDBJ databases">
        <authorList>
            <person name="Chiriac C."/>
            <person name="Salcher M."/>
            <person name="Ghai R."/>
            <person name="Kavagutti S V."/>
        </authorList>
    </citation>
    <scope>NUCLEOTIDE SEQUENCE</scope>
</reference>
<dbReference type="EMBL" id="CAEZWW010000006">
    <property type="protein sequence ID" value="CAB4661919.1"/>
    <property type="molecule type" value="Genomic_DNA"/>
</dbReference>
<dbReference type="EMBL" id="CAFBPJ010000095">
    <property type="protein sequence ID" value="CAB5020449.1"/>
    <property type="molecule type" value="Genomic_DNA"/>
</dbReference>
<name>A0A6J6LMD9_9ZZZZ</name>
<gene>
    <name evidence="1" type="ORF">UFOPK2310_00111</name>
    <name evidence="2" type="ORF">UFOPK4092_00897</name>
</gene>
<dbReference type="PANTHER" id="PTHR39441:SF1">
    <property type="entry name" value="DUF2252 DOMAIN-CONTAINING PROTEIN"/>
    <property type="match status" value="1"/>
</dbReference>